<dbReference type="OrthoDB" id="3944243at2759"/>
<accession>A0A9P4ILH1</accession>
<keyword evidence="2 3" id="KW-0040">ANK repeat</keyword>
<feature type="repeat" description="ANK" evidence="3">
    <location>
        <begin position="1765"/>
        <end position="1797"/>
    </location>
</feature>
<dbReference type="Pfam" id="PF24883">
    <property type="entry name" value="NPHP3_N"/>
    <property type="match status" value="1"/>
</dbReference>
<keyword evidence="1" id="KW-0677">Repeat</keyword>
<feature type="repeat" description="ANK" evidence="3">
    <location>
        <begin position="1731"/>
        <end position="1763"/>
    </location>
</feature>
<feature type="repeat" description="ANK" evidence="3">
    <location>
        <begin position="1548"/>
        <end position="1580"/>
    </location>
</feature>
<evidence type="ECO:0000256" key="3">
    <source>
        <dbReference type="PROSITE-ProRule" id="PRU00023"/>
    </source>
</evidence>
<dbReference type="PROSITE" id="PS50088">
    <property type="entry name" value="ANK_REPEAT"/>
    <property type="match status" value="5"/>
</dbReference>
<feature type="domain" description="Nephrocystin 3-like N-terminal" evidence="4">
    <location>
        <begin position="210"/>
        <end position="375"/>
    </location>
</feature>
<dbReference type="PANTHER" id="PTHR24198">
    <property type="entry name" value="ANKYRIN REPEAT AND PROTEIN KINASE DOMAIN-CONTAINING PROTEIN"/>
    <property type="match status" value="1"/>
</dbReference>
<dbReference type="InterPro" id="IPR036770">
    <property type="entry name" value="Ankyrin_rpt-contain_sf"/>
</dbReference>
<evidence type="ECO:0000259" key="4">
    <source>
        <dbReference type="Pfam" id="PF24883"/>
    </source>
</evidence>
<evidence type="ECO:0000313" key="5">
    <source>
        <dbReference type="EMBL" id="KAF2103334.1"/>
    </source>
</evidence>
<dbReference type="Gene3D" id="1.25.40.20">
    <property type="entry name" value="Ankyrin repeat-containing domain"/>
    <property type="match status" value="6"/>
</dbReference>
<protein>
    <submittedName>
        <fullName evidence="5">Ankyrin</fullName>
    </submittedName>
</protein>
<evidence type="ECO:0000256" key="2">
    <source>
        <dbReference type="ARBA" id="ARBA00023043"/>
    </source>
</evidence>
<dbReference type="PROSITE" id="PS50297">
    <property type="entry name" value="ANK_REP_REGION"/>
    <property type="match status" value="4"/>
</dbReference>
<feature type="repeat" description="ANK" evidence="3">
    <location>
        <begin position="1798"/>
        <end position="1831"/>
    </location>
</feature>
<dbReference type="SUPFAM" id="SSF48403">
    <property type="entry name" value="Ankyrin repeat"/>
    <property type="match status" value="5"/>
</dbReference>
<reference evidence="5" key="1">
    <citation type="journal article" date="2020" name="Stud. Mycol.">
        <title>101 Dothideomycetes genomes: a test case for predicting lifestyles and emergence of pathogens.</title>
        <authorList>
            <person name="Haridas S."/>
            <person name="Albert R."/>
            <person name="Binder M."/>
            <person name="Bloem J."/>
            <person name="Labutti K."/>
            <person name="Salamov A."/>
            <person name="Andreopoulos B."/>
            <person name="Baker S."/>
            <person name="Barry K."/>
            <person name="Bills G."/>
            <person name="Bluhm B."/>
            <person name="Cannon C."/>
            <person name="Castanera R."/>
            <person name="Culley D."/>
            <person name="Daum C."/>
            <person name="Ezra D."/>
            <person name="Gonzalez J."/>
            <person name="Henrissat B."/>
            <person name="Kuo A."/>
            <person name="Liang C."/>
            <person name="Lipzen A."/>
            <person name="Lutzoni F."/>
            <person name="Magnuson J."/>
            <person name="Mondo S."/>
            <person name="Nolan M."/>
            <person name="Ohm R."/>
            <person name="Pangilinan J."/>
            <person name="Park H.-J."/>
            <person name="Ramirez L."/>
            <person name="Alfaro M."/>
            <person name="Sun H."/>
            <person name="Tritt A."/>
            <person name="Yoshinaga Y."/>
            <person name="Zwiers L.-H."/>
            <person name="Turgeon B."/>
            <person name="Goodwin S."/>
            <person name="Spatafora J."/>
            <person name="Crous P."/>
            <person name="Grigoriev I."/>
        </authorList>
    </citation>
    <scope>NUCLEOTIDE SEQUENCE</scope>
    <source>
        <strain evidence="5">CBS 133067</strain>
    </source>
</reference>
<gene>
    <name evidence="5" type="ORF">NA57DRAFT_52860</name>
</gene>
<sequence length="1884" mass="209579">MAEPLSLAASVAGIVQLAELVTHGLYRFAKQQQNFRQEITDLLLAVSSLSGVLTTLKILTQQHQEWSSTDFVYTQGVASCSSNLEKLRRILEAFTKAEDSNNHGTVQHNSVGNPQDSPLKNLGHRIAQRAQWPFKGSEVQDIMRKLEHDKSTFTLALTVDSLPSLLKILGPQEEERFDRMKDADQKVLHTFNHVDPARRRRQLTRQRQVGTGLWLLEREYYQDFVKEENAKLWIYGIPGAGKSTLATTIIDDFEMRRSGDVAVAYFFCDYSNSSSQVLSNILSSVASQLARQRDDALAYLLKYYRDHESSLEIAPQFSELQLLELVKELSNFFGRTFVVIDGLDECADDRQRLFSTLASLGDDSGHDFNTLYLSRQDIDIKGCLKDFSAICIMAESDDIRLFVLSELDSRFSGNGVTIRSPALKEEIMTHLTKGAAGMFQWVRCQLDYLSALSSDRERREALKNLPPTLPKTYERILNRIIDRTQGAPLTRQDIQKALKWVALSPQNLKLSTILTAIAISNSASSSLDEGMELDLDDFIPDSRVILRNCSGLFLESPDGTLELSHFSVREYLEGISRDASLPLADFGLHSEDHSEIAATCLRINLRQTLKDPEQLDEGLLNYAADYWDFHWSHCPTPRHPTLLKLASQLFDPSKTDEFSTWAKRRLMRNQEFRELTEERLRDTTTLHMACLCNVPELVSLLLDRDLDPNKISLIGTPIHCAVFSDTPLRTPTSDVTESLLAAGVTPTRNTEDLVLETIRRKRPNCAKALIQARFAVTKSAMRALKVEARDLRISGESRIARKDWVDAYELALRMEIRDGEFMETEHLDYLNPDAESLLEDLKSPTQWPLAAFSKTALKSAKDGSLETVKRILAHLSEETIKAEFLLERCLRGASKYGHLDVVQYLLSIKANPTHKNKSGATSMHIACRSGRLEIFKQLYTSCQKNKCEMPGEDGNGLTLLHQACWASQLAIVEHLFKDPNFDYASELSKTTDAGETALHLAIRPVQEVYMTGIGKGANHLVPGSDLVSFLLSNGASTTAVDNSGKRPIISCFSNCYIADGCDNCREEFLRKCYFLLDAETSLVSELDSTPIVHFIFQYPLDLATAIWKSISENERLRNGKHAAMKHRCSDGLTPLHRWCFPELSLATLRHVEFLSLDPTFDLSIRNALGNTVLMSICTLRPVDGQTWQPIEGQRHFLLEAIRLLINTDSGNRSLNLQDNTGFTVLHHVLSVLCNQTAYNLELFKLLLKAGAKLNLADYSGSTPLMSMFCNYPDSATRGTPPMNTALWLLENEKSLSLDLLARDRFGKTLFHKVCQCSFGYESLRNKRSFTAIFLKLLPDIINCNVHDKSGYLPIHYAVALIGDPEIARVFVVTAAERLRLKTFDGKDCWSLACANGKAEVVQAMVDAGQDVQATINSLYSSIWTTPLLQAADSANIPVVLLLLSLGADSSRTNLEGLSLLHFMCWRRALAQEPEIRRQCLSLDHSGATASFTYNDTTSVLKKERPIHMLSINGNIEALKWILEICKPHQEQLQQIIKYPFDIDAQTEDGYGALHFAAMCDQRDICEVLIRAGANPNIQTDQGLTPLQVAIQHNKPAICEILTNAGGNIAGHSEAITMAQESGGDITQHNVSPDFMQISEPTSKREMLLQAIRDDDLELCVSLSKDLDYDGNPWFSELGHPQGSERTPSCCSCSPLLLASIYDCEEMATALLETSGGLESSTCSQCGLKVKAGVKPIHLAVFKRQMRLLKALIASGADLDATQKCHHGTALHLAVSNDDVDIVRLLCTSEANLDIPDIDGDTPLLLVSGSHSSPQILELLIHYGANLSASDISGDTAAHNLASNAQLLDLLIRSGGPIDQLNHFGTPPVVFYIPSKDAEAQGPGD</sequence>
<comment type="caution">
    <text evidence="5">The sequence shown here is derived from an EMBL/GenBank/DDBJ whole genome shotgun (WGS) entry which is preliminary data.</text>
</comment>
<evidence type="ECO:0000313" key="6">
    <source>
        <dbReference type="Proteomes" id="UP000799772"/>
    </source>
</evidence>
<dbReference type="SMART" id="SM00248">
    <property type="entry name" value="ANK"/>
    <property type="match status" value="17"/>
</dbReference>
<dbReference type="Proteomes" id="UP000799772">
    <property type="component" value="Unassembled WGS sequence"/>
</dbReference>
<dbReference type="InterPro" id="IPR002110">
    <property type="entry name" value="Ankyrin_rpt"/>
</dbReference>
<name>A0A9P4ILH1_9PEZI</name>
<dbReference type="PANTHER" id="PTHR24198:SF194">
    <property type="entry name" value="INVERSIN-A"/>
    <property type="match status" value="1"/>
</dbReference>
<dbReference type="InterPro" id="IPR027417">
    <property type="entry name" value="P-loop_NTPase"/>
</dbReference>
<organism evidence="5 6">
    <name type="scientific">Rhizodiscina lignyota</name>
    <dbReference type="NCBI Taxonomy" id="1504668"/>
    <lineage>
        <taxon>Eukaryota</taxon>
        <taxon>Fungi</taxon>
        <taxon>Dikarya</taxon>
        <taxon>Ascomycota</taxon>
        <taxon>Pezizomycotina</taxon>
        <taxon>Dothideomycetes</taxon>
        <taxon>Pleosporomycetidae</taxon>
        <taxon>Aulographales</taxon>
        <taxon>Rhizodiscinaceae</taxon>
        <taxon>Rhizodiscina</taxon>
    </lineage>
</organism>
<dbReference type="SUPFAM" id="SSF52540">
    <property type="entry name" value="P-loop containing nucleoside triphosphate hydrolases"/>
    <property type="match status" value="1"/>
</dbReference>
<dbReference type="Pfam" id="PF12796">
    <property type="entry name" value="Ank_2"/>
    <property type="match status" value="3"/>
</dbReference>
<dbReference type="InterPro" id="IPR056884">
    <property type="entry name" value="NPHP3-like_N"/>
</dbReference>
<feature type="repeat" description="ANK" evidence="3">
    <location>
        <begin position="1581"/>
        <end position="1613"/>
    </location>
</feature>
<proteinExistence type="predicted"/>
<dbReference type="Gene3D" id="3.40.50.300">
    <property type="entry name" value="P-loop containing nucleotide triphosphate hydrolases"/>
    <property type="match status" value="1"/>
</dbReference>
<evidence type="ECO:0000256" key="1">
    <source>
        <dbReference type="ARBA" id="ARBA00022737"/>
    </source>
</evidence>
<dbReference type="EMBL" id="ML978122">
    <property type="protein sequence ID" value="KAF2103334.1"/>
    <property type="molecule type" value="Genomic_DNA"/>
</dbReference>
<keyword evidence="6" id="KW-1185">Reference proteome</keyword>